<dbReference type="InterPro" id="IPR004154">
    <property type="entry name" value="Anticodon-bd"/>
</dbReference>
<dbReference type="InterPro" id="IPR016061">
    <property type="entry name" value="Pro-tRNA_ligase_II_C"/>
</dbReference>
<evidence type="ECO:0000256" key="8">
    <source>
        <dbReference type="ARBA" id="ARBA00047671"/>
    </source>
</evidence>
<dbReference type="Gene3D" id="3.40.50.800">
    <property type="entry name" value="Anticodon-binding domain"/>
    <property type="match status" value="1"/>
</dbReference>
<feature type="domain" description="Aminoacyl-transfer RNA synthetases class-II family profile" evidence="9">
    <location>
        <begin position="18"/>
        <end position="304"/>
    </location>
</feature>
<keyword evidence="6" id="KW-0030">Aminoacyl-tRNA synthetase</keyword>
<gene>
    <name evidence="10" type="ORF">SBAD_LOCUS5498</name>
</gene>
<dbReference type="PANTHER" id="PTHR43382:SF2">
    <property type="entry name" value="BIFUNCTIONAL GLUTAMATE_PROLINE--TRNA LIGASE"/>
    <property type="match status" value="1"/>
</dbReference>
<evidence type="ECO:0000256" key="7">
    <source>
        <dbReference type="ARBA" id="ARBA00029731"/>
    </source>
</evidence>
<dbReference type="InterPro" id="IPR002316">
    <property type="entry name" value="Pro-tRNA-ligase_IIa"/>
</dbReference>
<name>A0A183IPF1_9BILA</name>
<evidence type="ECO:0000256" key="4">
    <source>
        <dbReference type="ARBA" id="ARBA00022840"/>
    </source>
</evidence>
<comment type="catalytic activity">
    <reaction evidence="8">
        <text>tRNA(Pro) + L-proline + ATP = L-prolyl-tRNA(Pro) + AMP + diphosphate</text>
        <dbReference type="Rhea" id="RHEA:14305"/>
        <dbReference type="Rhea" id="RHEA-COMP:9700"/>
        <dbReference type="Rhea" id="RHEA-COMP:9702"/>
        <dbReference type="ChEBI" id="CHEBI:30616"/>
        <dbReference type="ChEBI" id="CHEBI:33019"/>
        <dbReference type="ChEBI" id="CHEBI:60039"/>
        <dbReference type="ChEBI" id="CHEBI:78442"/>
        <dbReference type="ChEBI" id="CHEBI:78532"/>
        <dbReference type="ChEBI" id="CHEBI:456215"/>
        <dbReference type="EC" id="6.1.1.15"/>
    </reaction>
</comment>
<dbReference type="InterPro" id="IPR045864">
    <property type="entry name" value="aa-tRNA-synth_II/BPL/LPL"/>
</dbReference>
<dbReference type="FunFam" id="3.40.50.800:FF:000005">
    <property type="entry name" value="bifunctional glutamate/proline--tRNA ligase"/>
    <property type="match status" value="1"/>
</dbReference>
<dbReference type="PRINTS" id="PR01046">
    <property type="entry name" value="TRNASYNTHPRO"/>
</dbReference>
<dbReference type="GO" id="GO:0005737">
    <property type="term" value="C:cytoplasm"/>
    <property type="evidence" value="ECO:0007669"/>
    <property type="project" value="InterPro"/>
</dbReference>
<evidence type="ECO:0000256" key="1">
    <source>
        <dbReference type="ARBA" id="ARBA00012831"/>
    </source>
</evidence>
<dbReference type="SMART" id="SM00946">
    <property type="entry name" value="ProRS-C_1"/>
    <property type="match status" value="1"/>
</dbReference>
<evidence type="ECO:0000256" key="2">
    <source>
        <dbReference type="ARBA" id="ARBA00022598"/>
    </source>
</evidence>
<dbReference type="InterPro" id="IPR017449">
    <property type="entry name" value="Pro-tRNA_synth_II"/>
</dbReference>
<reference evidence="12" key="1">
    <citation type="submission" date="2016-06" db="UniProtKB">
        <authorList>
            <consortium name="WormBaseParasite"/>
        </authorList>
    </citation>
    <scope>IDENTIFICATION</scope>
</reference>
<dbReference type="Pfam" id="PF03129">
    <property type="entry name" value="HGTP_anticodon"/>
    <property type="match status" value="1"/>
</dbReference>
<dbReference type="InterPro" id="IPR036621">
    <property type="entry name" value="Anticodon-bd_dom_sf"/>
</dbReference>
<keyword evidence="3" id="KW-0547">Nucleotide-binding</keyword>
<evidence type="ECO:0000259" key="9">
    <source>
        <dbReference type="PROSITE" id="PS50862"/>
    </source>
</evidence>
<dbReference type="Pfam" id="PF09180">
    <property type="entry name" value="ProRS-C_1"/>
    <property type="match status" value="1"/>
</dbReference>
<dbReference type="GO" id="GO:0006433">
    <property type="term" value="P:prolyl-tRNA aminoacylation"/>
    <property type="evidence" value="ECO:0007669"/>
    <property type="project" value="InterPro"/>
</dbReference>
<keyword evidence="2" id="KW-0436">Ligase</keyword>
<keyword evidence="5" id="KW-0648">Protein biosynthesis</keyword>
<reference evidence="10 11" key="2">
    <citation type="submission" date="2018-11" db="EMBL/GenBank/DDBJ databases">
        <authorList>
            <consortium name="Pathogen Informatics"/>
        </authorList>
    </citation>
    <scope>NUCLEOTIDE SEQUENCE [LARGE SCALE GENOMIC DNA]</scope>
</reference>
<dbReference type="SUPFAM" id="SSF52954">
    <property type="entry name" value="Class II aaRS ABD-related"/>
    <property type="match status" value="1"/>
</dbReference>
<evidence type="ECO:0000256" key="6">
    <source>
        <dbReference type="ARBA" id="ARBA00023146"/>
    </source>
</evidence>
<evidence type="ECO:0000313" key="10">
    <source>
        <dbReference type="EMBL" id="VDP07407.1"/>
    </source>
</evidence>
<evidence type="ECO:0000313" key="12">
    <source>
        <dbReference type="WBParaSite" id="SBAD_0000572001-mRNA-1"/>
    </source>
</evidence>
<dbReference type="GO" id="GO:0004827">
    <property type="term" value="F:proline-tRNA ligase activity"/>
    <property type="evidence" value="ECO:0007669"/>
    <property type="project" value="UniProtKB-EC"/>
</dbReference>
<keyword evidence="11" id="KW-1185">Reference proteome</keyword>
<dbReference type="InterPro" id="IPR002314">
    <property type="entry name" value="aa-tRNA-synt_IIb"/>
</dbReference>
<dbReference type="WBParaSite" id="SBAD_0000572001-mRNA-1">
    <property type="protein sequence ID" value="SBAD_0000572001-mRNA-1"/>
    <property type="gene ID" value="SBAD_0000572001"/>
</dbReference>
<keyword evidence="4" id="KW-0067">ATP-binding</keyword>
<proteinExistence type="predicted"/>
<protein>
    <recommendedName>
        <fullName evidence="1">proline--tRNA ligase</fullName>
        <ecNumber evidence="1">6.1.1.15</ecNumber>
    </recommendedName>
    <alternativeName>
        <fullName evidence="7">Prolyl-tRNA synthetase</fullName>
    </alternativeName>
</protein>
<dbReference type="Gene3D" id="3.30.110.30">
    <property type="entry name" value="C-terminal domain of ProRS"/>
    <property type="match status" value="1"/>
</dbReference>
<dbReference type="SUPFAM" id="SSF55681">
    <property type="entry name" value="Class II aaRS and biotin synthetases"/>
    <property type="match status" value="1"/>
</dbReference>
<dbReference type="FunFam" id="3.30.110.30:FF:000001">
    <property type="entry name" value="Bifunctional glutamate/proline--tRNA ligase"/>
    <property type="match status" value="1"/>
</dbReference>
<dbReference type="Pfam" id="PF00587">
    <property type="entry name" value="tRNA-synt_2b"/>
    <property type="match status" value="1"/>
</dbReference>
<dbReference type="InterPro" id="IPR004499">
    <property type="entry name" value="Pro-tRNA-ligase_IIa_arc-type"/>
</dbReference>
<evidence type="ECO:0000256" key="3">
    <source>
        <dbReference type="ARBA" id="ARBA00022741"/>
    </source>
</evidence>
<dbReference type="CDD" id="cd00862">
    <property type="entry name" value="ProRS_anticodon_zinc"/>
    <property type="match status" value="1"/>
</dbReference>
<dbReference type="SUPFAM" id="SSF64586">
    <property type="entry name" value="C-terminal domain of ProRS"/>
    <property type="match status" value="1"/>
</dbReference>
<dbReference type="PROSITE" id="PS50862">
    <property type="entry name" value="AA_TRNA_LIGASE_II"/>
    <property type="match status" value="1"/>
</dbReference>
<dbReference type="PANTHER" id="PTHR43382">
    <property type="entry name" value="PROLYL-TRNA SYNTHETASE"/>
    <property type="match status" value="1"/>
</dbReference>
<dbReference type="InterPro" id="IPR006195">
    <property type="entry name" value="aa-tRNA-synth_II"/>
</dbReference>
<dbReference type="GO" id="GO:0017101">
    <property type="term" value="C:aminoacyl-tRNA synthetase multienzyme complex"/>
    <property type="evidence" value="ECO:0007669"/>
    <property type="project" value="TreeGrafter"/>
</dbReference>
<accession>A0A183IPF1</accession>
<dbReference type="GO" id="GO:0005524">
    <property type="term" value="F:ATP binding"/>
    <property type="evidence" value="ECO:0007669"/>
    <property type="project" value="UniProtKB-KW"/>
</dbReference>
<dbReference type="Gene3D" id="3.30.930.10">
    <property type="entry name" value="Bira Bifunctional Protein, Domain 2"/>
    <property type="match status" value="2"/>
</dbReference>
<dbReference type="AlphaFoldDB" id="A0A183IPF1"/>
<dbReference type="OrthoDB" id="1350766at2759"/>
<dbReference type="EMBL" id="UZAM01009034">
    <property type="protein sequence ID" value="VDP07407.1"/>
    <property type="molecule type" value="Genomic_DNA"/>
</dbReference>
<dbReference type="EC" id="6.1.1.15" evidence="1"/>
<evidence type="ECO:0000313" key="11">
    <source>
        <dbReference type="Proteomes" id="UP000270296"/>
    </source>
</evidence>
<sequence>MIEYYDVSGCYVIRPWAFAIWDVIYKWFDAKITELGVTNCYFPLFVSKAALEKEKTHIEDFSPEVAWVTRSGRSELAEPIALRPTSETVIYPSFARWIQSYRDLPLKVNQWCNIVRWEFKHPTPFIRTREILWQEGHTAFASREEAVIEAATSHHLGQNFSKMFEIMFENPITKEKENVYQNSWGLTTRTIGILTMIHSDNRGLVLPPKVAKIQVVVIPCGITSSLKKEKADEIHDVCVKVNEQLVKADIRSFCDLRENCSPGWKFNHWELKGVPLRIEIGPRDLGQKQVTVVRRDTSTRQVVPQGDLVDNIAHMAMKQLSEHRVTVHDWDEFLAKLEAKCIILAPFCDDSGCEERIKRDSTREEPSEPGAPAMGAKTLCIPFEQPQIPSVGCKCIYPHCTRSAVHYALFGRSY</sequence>
<evidence type="ECO:0000256" key="5">
    <source>
        <dbReference type="ARBA" id="ARBA00022917"/>
    </source>
</evidence>
<organism evidence="12">
    <name type="scientific">Soboliphyme baturini</name>
    <dbReference type="NCBI Taxonomy" id="241478"/>
    <lineage>
        <taxon>Eukaryota</taxon>
        <taxon>Metazoa</taxon>
        <taxon>Ecdysozoa</taxon>
        <taxon>Nematoda</taxon>
        <taxon>Enoplea</taxon>
        <taxon>Dorylaimia</taxon>
        <taxon>Dioctophymatida</taxon>
        <taxon>Dioctophymatoidea</taxon>
        <taxon>Soboliphymatidae</taxon>
        <taxon>Soboliphyme</taxon>
    </lineage>
</organism>
<dbReference type="Proteomes" id="UP000270296">
    <property type="component" value="Unassembled WGS sequence"/>
</dbReference>